<proteinExistence type="inferred from homology"/>
<sequence>MISQAEVISILQDAIGTTLKAAAPMLLVALVIGLIVSVFQATTQINEQTLSFVPKIIGILLAILIFGGWILGSMTDFTVRLYESILLYLS</sequence>
<dbReference type="AlphaFoldDB" id="A0A1W1YGX7"/>
<evidence type="ECO:0000256" key="9">
    <source>
        <dbReference type="RuleBase" id="RU364090"/>
    </source>
</evidence>
<keyword evidence="4 9" id="KW-1003">Cell membrane</keyword>
<evidence type="ECO:0000256" key="2">
    <source>
        <dbReference type="ARBA" id="ARBA00006156"/>
    </source>
</evidence>
<name>A0A1W1YGX7_9FIRM</name>
<keyword evidence="8 9" id="KW-0975">Bacterial flagellum</keyword>
<dbReference type="GO" id="GO:0044780">
    <property type="term" value="P:bacterial-type flagellum assembly"/>
    <property type="evidence" value="ECO:0007669"/>
    <property type="project" value="InterPro"/>
</dbReference>
<keyword evidence="10" id="KW-0282">Flagellum</keyword>
<dbReference type="PANTHER" id="PTHR34040">
    <property type="entry name" value="FLAGELLAR BIOSYNTHETIC PROTEIN FLIQ"/>
    <property type="match status" value="1"/>
</dbReference>
<evidence type="ECO:0000256" key="6">
    <source>
        <dbReference type="ARBA" id="ARBA00022989"/>
    </source>
</evidence>
<dbReference type="PANTHER" id="PTHR34040:SF2">
    <property type="entry name" value="FLAGELLAR BIOSYNTHETIC PROTEIN FLIQ"/>
    <property type="match status" value="1"/>
</dbReference>
<comment type="subcellular location">
    <subcellularLocation>
        <location evidence="1 9">Cell membrane</location>
        <topology evidence="1">Multi-pass membrane protein</topology>
    </subcellularLocation>
    <subcellularLocation>
        <location evidence="9">Bacterial flagellum basal body</location>
    </subcellularLocation>
</comment>
<dbReference type="Pfam" id="PF01313">
    <property type="entry name" value="Bac_export_3"/>
    <property type="match status" value="1"/>
</dbReference>
<dbReference type="RefSeq" id="WP_143806818.1">
    <property type="nucleotide sequence ID" value="NZ_FWXW01000001.1"/>
</dbReference>
<evidence type="ECO:0000256" key="1">
    <source>
        <dbReference type="ARBA" id="ARBA00004651"/>
    </source>
</evidence>
<protein>
    <recommendedName>
        <fullName evidence="3 9">Flagellar biosynthetic protein FliQ</fullName>
    </recommendedName>
</protein>
<dbReference type="GO" id="GO:0005886">
    <property type="term" value="C:plasma membrane"/>
    <property type="evidence" value="ECO:0007669"/>
    <property type="project" value="UniProtKB-SubCell"/>
</dbReference>
<feature type="transmembrane region" description="Helical" evidence="9">
    <location>
        <begin position="21"/>
        <end position="40"/>
    </location>
</feature>
<keyword evidence="10" id="KW-0966">Cell projection</keyword>
<gene>
    <name evidence="9" type="primary">fliQ</name>
    <name evidence="10" type="ORF">SAMN02745168_0400</name>
</gene>
<evidence type="ECO:0000313" key="11">
    <source>
        <dbReference type="Proteomes" id="UP000192790"/>
    </source>
</evidence>
<dbReference type="OrthoDB" id="9806440at2"/>
<dbReference type="GO" id="GO:0009425">
    <property type="term" value="C:bacterial-type flagellum basal body"/>
    <property type="evidence" value="ECO:0007669"/>
    <property type="project" value="UniProtKB-SubCell"/>
</dbReference>
<dbReference type="InterPro" id="IPR002191">
    <property type="entry name" value="Bac_export_3"/>
</dbReference>
<reference evidence="10 11" key="1">
    <citation type="submission" date="2017-04" db="EMBL/GenBank/DDBJ databases">
        <authorList>
            <person name="Afonso C.L."/>
            <person name="Miller P.J."/>
            <person name="Scott M.A."/>
            <person name="Spackman E."/>
            <person name="Goraichik I."/>
            <person name="Dimitrov K.M."/>
            <person name="Suarez D.L."/>
            <person name="Swayne D.E."/>
        </authorList>
    </citation>
    <scope>NUCLEOTIDE SEQUENCE [LARGE SCALE GENOMIC DNA]</scope>
    <source>
        <strain evidence="10 11">DSM 12816</strain>
    </source>
</reference>
<comment type="function">
    <text evidence="9">Role in flagellar biosynthesis.</text>
</comment>
<keyword evidence="7 9" id="KW-0472">Membrane</keyword>
<dbReference type="NCBIfam" id="TIGR01402">
    <property type="entry name" value="fliQ"/>
    <property type="match status" value="1"/>
</dbReference>
<dbReference type="GO" id="GO:0009306">
    <property type="term" value="P:protein secretion"/>
    <property type="evidence" value="ECO:0007669"/>
    <property type="project" value="InterPro"/>
</dbReference>
<dbReference type="PRINTS" id="PR00952">
    <property type="entry name" value="TYPE3IMQPROT"/>
</dbReference>
<evidence type="ECO:0000256" key="4">
    <source>
        <dbReference type="ARBA" id="ARBA00022475"/>
    </source>
</evidence>
<keyword evidence="11" id="KW-1185">Reference proteome</keyword>
<dbReference type="EMBL" id="FWXW01000001">
    <property type="protein sequence ID" value="SMC35409.1"/>
    <property type="molecule type" value="Genomic_DNA"/>
</dbReference>
<keyword evidence="6 9" id="KW-1133">Transmembrane helix</keyword>
<dbReference type="InterPro" id="IPR006305">
    <property type="entry name" value="FliQ"/>
</dbReference>
<dbReference type="PIRSF" id="PIRSF004669">
    <property type="entry name" value="FliQ"/>
    <property type="match status" value="1"/>
</dbReference>
<evidence type="ECO:0000313" key="10">
    <source>
        <dbReference type="EMBL" id="SMC35409.1"/>
    </source>
</evidence>
<feature type="transmembrane region" description="Helical" evidence="9">
    <location>
        <begin position="52"/>
        <end position="72"/>
    </location>
</feature>
<evidence type="ECO:0000256" key="3">
    <source>
        <dbReference type="ARBA" id="ARBA00021718"/>
    </source>
</evidence>
<evidence type="ECO:0000256" key="8">
    <source>
        <dbReference type="ARBA" id="ARBA00023143"/>
    </source>
</evidence>
<evidence type="ECO:0000256" key="5">
    <source>
        <dbReference type="ARBA" id="ARBA00022692"/>
    </source>
</evidence>
<accession>A0A1W1YGX7</accession>
<comment type="similarity">
    <text evidence="2 9">Belongs to the FliQ/MopD/SpaQ family.</text>
</comment>
<organism evidence="10 11">
    <name type="scientific">Papillibacter cinnamivorans DSM 12816</name>
    <dbReference type="NCBI Taxonomy" id="1122930"/>
    <lineage>
        <taxon>Bacteria</taxon>
        <taxon>Bacillati</taxon>
        <taxon>Bacillota</taxon>
        <taxon>Clostridia</taxon>
        <taxon>Eubacteriales</taxon>
        <taxon>Oscillospiraceae</taxon>
        <taxon>Papillibacter</taxon>
    </lineage>
</organism>
<keyword evidence="5 9" id="KW-0812">Transmembrane</keyword>
<dbReference type="Proteomes" id="UP000192790">
    <property type="component" value="Unassembled WGS sequence"/>
</dbReference>
<dbReference type="STRING" id="1122930.SAMN02745168_0400"/>
<keyword evidence="10" id="KW-0969">Cilium</keyword>
<evidence type="ECO:0000256" key="7">
    <source>
        <dbReference type="ARBA" id="ARBA00023136"/>
    </source>
</evidence>